<dbReference type="EMBL" id="JACEIK010001864">
    <property type="protein sequence ID" value="MCD7472707.1"/>
    <property type="molecule type" value="Genomic_DNA"/>
</dbReference>
<protein>
    <submittedName>
        <fullName evidence="1">Uncharacterized protein</fullName>
    </submittedName>
</protein>
<accession>A0ABS8TMD3</accession>
<sequence>MIWWCAEPRSRLREDEKQLFCPLFSTWAVFKCQFGKEVGEKSTGNSEYASKFEHHFPMVSYVSELGSNGEWKGCDGHRAVKICHEILANESEAMINVTLLQLSYDELPLKLKRCILCFAIYPEDYEIESSREESFCSLDENNENIATIQSRRLGVTNETLLQPLAGNSKLKALLPTKTNCIGFTGQVALAQVKSLRVLSLSNIRFEESSQFCEEDMWHWITSLKRLAYLDLRDVTNLTKLPRSIKKLWGLQLLGT</sequence>
<dbReference type="PANTHER" id="PTHR23155:SF759">
    <property type="entry name" value="AAA+ ATPASE DOMAIN-CONTAINING PROTEIN"/>
    <property type="match status" value="1"/>
</dbReference>
<comment type="caution">
    <text evidence="1">The sequence shown here is derived from an EMBL/GenBank/DDBJ whole genome shotgun (WGS) entry which is preliminary data.</text>
</comment>
<organism evidence="1 2">
    <name type="scientific">Datura stramonium</name>
    <name type="common">Jimsonweed</name>
    <name type="synonym">Common thornapple</name>
    <dbReference type="NCBI Taxonomy" id="4076"/>
    <lineage>
        <taxon>Eukaryota</taxon>
        <taxon>Viridiplantae</taxon>
        <taxon>Streptophyta</taxon>
        <taxon>Embryophyta</taxon>
        <taxon>Tracheophyta</taxon>
        <taxon>Spermatophyta</taxon>
        <taxon>Magnoliopsida</taxon>
        <taxon>eudicotyledons</taxon>
        <taxon>Gunneridae</taxon>
        <taxon>Pentapetalae</taxon>
        <taxon>asterids</taxon>
        <taxon>lamiids</taxon>
        <taxon>Solanales</taxon>
        <taxon>Solanaceae</taxon>
        <taxon>Solanoideae</taxon>
        <taxon>Datureae</taxon>
        <taxon>Datura</taxon>
    </lineage>
</organism>
<dbReference type="Gene3D" id="3.80.10.10">
    <property type="entry name" value="Ribonuclease Inhibitor"/>
    <property type="match status" value="1"/>
</dbReference>
<dbReference type="PANTHER" id="PTHR23155">
    <property type="entry name" value="DISEASE RESISTANCE PROTEIN RP"/>
    <property type="match status" value="1"/>
</dbReference>
<gene>
    <name evidence="1" type="ORF">HAX54_014036</name>
</gene>
<evidence type="ECO:0000313" key="1">
    <source>
        <dbReference type="EMBL" id="MCD7472707.1"/>
    </source>
</evidence>
<proteinExistence type="predicted"/>
<dbReference type="Proteomes" id="UP000823775">
    <property type="component" value="Unassembled WGS sequence"/>
</dbReference>
<evidence type="ECO:0000313" key="2">
    <source>
        <dbReference type="Proteomes" id="UP000823775"/>
    </source>
</evidence>
<name>A0ABS8TMD3_DATST</name>
<dbReference type="InterPro" id="IPR032675">
    <property type="entry name" value="LRR_dom_sf"/>
</dbReference>
<dbReference type="InterPro" id="IPR044974">
    <property type="entry name" value="Disease_R_plants"/>
</dbReference>
<keyword evidence="2" id="KW-1185">Reference proteome</keyword>
<reference evidence="1 2" key="1">
    <citation type="journal article" date="2021" name="BMC Genomics">
        <title>Datura genome reveals duplications of psychoactive alkaloid biosynthetic genes and high mutation rate following tissue culture.</title>
        <authorList>
            <person name="Rajewski A."/>
            <person name="Carter-House D."/>
            <person name="Stajich J."/>
            <person name="Litt A."/>
        </authorList>
    </citation>
    <scope>NUCLEOTIDE SEQUENCE [LARGE SCALE GENOMIC DNA]</scope>
    <source>
        <strain evidence="1">AR-01</strain>
    </source>
</reference>
<dbReference type="SUPFAM" id="SSF52047">
    <property type="entry name" value="RNI-like"/>
    <property type="match status" value="1"/>
</dbReference>